<dbReference type="InterPro" id="IPR039421">
    <property type="entry name" value="Type_1_exporter"/>
</dbReference>
<gene>
    <name evidence="12" type="ORF">FJY68_10220</name>
</gene>
<dbReference type="SMART" id="SM00382">
    <property type="entry name" value="AAA"/>
    <property type="match status" value="1"/>
</dbReference>
<protein>
    <submittedName>
        <fullName evidence="12">ABC transporter ATP-binding protein</fullName>
    </submittedName>
</protein>
<feature type="domain" description="ABC transporter" evidence="10">
    <location>
        <begin position="352"/>
        <end position="586"/>
    </location>
</feature>
<evidence type="ECO:0000256" key="1">
    <source>
        <dbReference type="ARBA" id="ARBA00004651"/>
    </source>
</evidence>
<feature type="transmembrane region" description="Helical" evidence="9">
    <location>
        <begin position="176"/>
        <end position="194"/>
    </location>
</feature>
<evidence type="ECO:0000256" key="2">
    <source>
        <dbReference type="ARBA" id="ARBA00022448"/>
    </source>
</evidence>
<keyword evidence="7 9" id="KW-1133">Transmembrane helix</keyword>
<evidence type="ECO:0000259" key="10">
    <source>
        <dbReference type="PROSITE" id="PS50893"/>
    </source>
</evidence>
<evidence type="ECO:0000256" key="7">
    <source>
        <dbReference type="ARBA" id="ARBA00022989"/>
    </source>
</evidence>
<dbReference type="GO" id="GO:0005524">
    <property type="term" value="F:ATP binding"/>
    <property type="evidence" value="ECO:0007669"/>
    <property type="project" value="UniProtKB-KW"/>
</dbReference>
<dbReference type="PANTHER" id="PTHR43394">
    <property type="entry name" value="ATP-DEPENDENT PERMEASE MDL1, MITOCHONDRIAL"/>
    <property type="match status" value="1"/>
</dbReference>
<dbReference type="PROSITE" id="PS50893">
    <property type="entry name" value="ABC_TRANSPORTER_2"/>
    <property type="match status" value="1"/>
</dbReference>
<dbReference type="SUPFAM" id="SSF52540">
    <property type="entry name" value="P-loop containing nucleoside triphosphate hydrolases"/>
    <property type="match status" value="1"/>
</dbReference>
<dbReference type="PROSITE" id="PS00211">
    <property type="entry name" value="ABC_TRANSPORTER_1"/>
    <property type="match status" value="1"/>
</dbReference>
<dbReference type="GO" id="GO:0005886">
    <property type="term" value="C:plasma membrane"/>
    <property type="evidence" value="ECO:0007669"/>
    <property type="project" value="UniProtKB-SubCell"/>
</dbReference>
<feature type="transmembrane region" description="Helical" evidence="9">
    <location>
        <begin position="72"/>
        <end position="93"/>
    </location>
</feature>
<dbReference type="InterPro" id="IPR027417">
    <property type="entry name" value="P-loop_NTPase"/>
</dbReference>
<evidence type="ECO:0000256" key="3">
    <source>
        <dbReference type="ARBA" id="ARBA00022475"/>
    </source>
</evidence>
<organism evidence="12 13">
    <name type="scientific">candidate division WOR-3 bacterium</name>
    <dbReference type="NCBI Taxonomy" id="2052148"/>
    <lineage>
        <taxon>Bacteria</taxon>
        <taxon>Bacteria division WOR-3</taxon>
    </lineage>
</organism>
<comment type="caution">
    <text evidence="12">The sequence shown here is derived from an EMBL/GenBank/DDBJ whole genome shotgun (WGS) entry which is preliminary data.</text>
</comment>
<sequence length="593" mass="65941">MHWHGDLELEETKPTGKAGTYIRRLWPFFRPYLGRVVAAGALLLVSTGLGLLGPVLLKRAIDVNIGRSDLRGLAVTSLIYLGIQLVLLVVGYYQQVWLAVVGERGAADLKQALFRHVLDLPMSFFDKTPAGKLISRVESDTEAMKMLFTRTSVVLLQSALMLIGMGIIMGVASLRLFLLVLVLLPPFVVAFWVFQKKVRPVYIQVRRTVAETNNLVSEALKGLPVIQVFCQQRRFAQRMDDLNRLKYKNELKATILWHAVWMLVDFGDVLGMGLVLGFGGAWALNGQLTIGTLFLFVSYITRLFGPLRAISDQINVMQRAFASAERTFQVLDLAPEPAGIAAAGPFRLKEAITCENVDFAYDGQNFVLRDVSMVVRRGEKVALVGETGGGKTSIVNLLMKFYLAQAGRLHCDSEDLATMDKHRLRSAVGFVPQEVVMFPGSVLDNLRLFDDTIPREQVIEAAKRARIHDAIGRFPQGYDTVLTEGGANFSLGERQLLAFARALVRDPEILILDEATSSVDPHTEHLIQEGLEELLKGRTAIIVAHRLATIRMADRVLVVHKGHIAEQGTHEELLTREGIYSRLYRLQYVGEAA</sequence>
<keyword evidence="8 9" id="KW-0472">Membrane</keyword>
<dbReference type="GO" id="GO:0015421">
    <property type="term" value="F:ABC-type oligopeptide transporter activity"/>
    <property type="evidence" value="ECO:0007669"/>
    <property type="project" value="TreeGrafter"/>
</dbReference>
<dbReference type="PROSITE" id="PS50929">
    <property type="entry name" value="ABC_TM1F"/>
    <property type="match status" value="1"/>
</dbReference>
<feature type="transmembrane region" description="Helical" evidence="9">
    <location>
        <begin position="282"/>
        <end position="301"/>
    </location>
</feature>
<dbReference type="AlphaFoldDB" id="A0A938BU08"/>
<dbReference type="CDD" id="cd18544">
    <property type="entry name" value="ABC_6TM_TmrA_like"/>
    <property type="match status" value="1"/>
</dbReference>
<evidence type="ECO:0000313" key="13">
    <source>
        <dbReference type="Proteomes" id="UP000779900"/>
    </source>
</evidence>
<keyword evidence="4 9" id="KW-0812">Transmembrane</keyword>
<evidence type="ECO:0000256" key="9">
    <source>
        <dbReference type="SAM" id="Phobius"/>
    </source>
</evidence>
<name>A0A938BU08_UNCW3</name>
<accession>A0A938BU08</accession>
<dbReference type="FunFam" id="3.40.50.300:FF:000221">
    <property type="entry name" value="Multidrug ABC transporter ATP-binding protein"/>
    <property type="match status" value="1"/>
</dbReference>
<comment type="subcellular location">
    <subcellularLocation>
        <location evidence="1">Cell membrane</location>
        <topology evidence="1">Multi-pass membrane protein</topology>
    </subcellularLocation>
</comment>
<evidence type="ECO:0000256" key="6">
    <source>
        <dbReference type="ARBA" id="ARBA00022840"/>
    </source>
</evidence>
<evidence type="ECO:0000256" key="4">
    <source>
        <dbReference type="ARBA" id="ARBA00022692"/>
    </source>
</evidence>
<keyword evidence="2" id="KW-0813">Transport</keyword>
<proteinExistence type="predicted"/>
<evidence type="ECO:0000256" key="8">
    <source>
        <dbReference type="ARBA" id="ARBA00023136"/>
    </source>
</evidence>
<keyword evidence="3" id="KW-1003">Cell membrane</keyword>
<reference evidence="12" key="1">
    <citation type="submission" date="2019-03" db="EMBL/GenBank/DDBJ databases">
        <title>Lake Tanganyika Metagenome-Assembled Genomes (MAGs).</title>
        <authorList>
            <person name="Tran P."/>
        </authorList>
    </citation>
    <scope>NUCLEOTIDE SEQUENCE</scope>
    <source>
        <strain evidence="12">K_DeepCast_150m_m2_040</strain>
    </source>
</reference>
<keyword evidence="6 12" id="KW-0067">ATP-binding</keyword>
<dbReference type="InterPro" id="IPR003439">
    <property type="entry name" value="ABC_transporter-like_ATP-bd"/>
</dbReference>
<dbReference type="PANTHER" id="PTHR43394:SF1">
    <property type="entry name" value="ATP-BINDING CASSETTE SUB-FAMILY B MEMBER 10, MITOCHONDRIAL"/>
    <property type="match status" value="1"/>
</dbReference>
<feature type="transmembrane region" description="Helical" evidence="9">
    <location>
        <begin position="153"/>
        <end position="170"/>
    </location>
</feature>
<dbReference type="Proteomes" id="UP000779900">
    <property type="component" value="Unassembled WGS sequence"/>
</dbReference>
<dbReference type="Pfam" id="PF00005">
    <property type="entry name" value="ABC_tran"/>
    <property type="match status" value="1"/>
</dbReference>
<feature type="transmembrane region" description="Helical" evidence="9">
    <location>
        <begin position="32"/>
        <end position="52"/>
    </location>
</feature>
<feature type="transmembrane region" description="Helical" evidence="9">
    <location>
        <begin position="255"/>
        <end position="276"/>
    </location>
</feature>
<dbReference type="GO" id="GO:0016887">
    <property type="term" value="F:ATP hydrolysis activity"/>
    <property type="evidence" value="ECO:0007669"/>
    <property type="project" value="InterPro"/>
</dbReference>
<keyword evidence="5" id="KW-0547">Nucleotide-binding</keyword>
<dbReference type="Gene3D" id="3.40.50.300">
    <property type="entry name" value="P-loop containing nucleotide triphosphate hydrolases"/>
    <property type="match status" value="1"/>
</dbReference>
<dbReference type="EMBL" id="VGIR01000066">
    <property type="protein sequence ID" value="MBM3332202.1"/>
    <property type="molecule type" value="Genomic_DNA"/>
</dbReference>
<dbReference type="Pfam" id="PF00664">
    <property type="entry name" value="ABC_membrane"/>
    <property type="match status" value="1"/>
</dbReference>
<feature type="domain" description="ABC transmembrane type-1" evidence="11">
    <location>
        <begin position="37"/>
        <end position="319"/>
    </location>
</feature>
<dbReference type="SUPFAM" id="SSF90123">
    <property type="entry name" value="ABC transporter transmembrane region"/>
    <property type="match status" value="1"/>
</dbReference>
<evidence type="ECO:0000313" key="12">
    <source>
        <dbReference type="EMBL" id="MBM3332202.1"/>
    </source>
</evidence>
<evidence type="ECO:0000259" key="11">
    <source>
        <dbReference type="PROSITE" id="PS50929"/>
    </source>
</evidence>
<dbReference type="InterPro" id="IPR017871">
    <property type="entry name" value="ABC_transporter-like_CS"/>
</dbReference>
<dbReference type="InterPro" id="IPR003593">
    <property type="entry name" value="AAA+_ATPase"/>
</dbReference>
<dbReference type="InterPro" id="IPR036640">
    <property type="entry name" value="ABC1_TM_sf"/>
</dbReference>
<evidence type="ECO:0000256" key="5">
    <source>
        <dbReference type="ARBA" id="ARBA00022741"/>
    </source>
</evidence>
<dbReference type="InterPro" id="IPR011527">
    <property type="entry name" value="ABC1_TM_dom"/>
</dbReference>
<dbReference type="Gene3D" id="1.20.1560.10">
    <property type="entry name" value="ABC transporter type 1, transmembrane domain"/>
    <property type="match status" value="1"/>
</dbReference>